<evidence type="ECO:0000256" key="2">
    <source>
        <dbReference type="SAM" id="Phobius"/>
    </source>
</evidence>
<feature type="region of interest" description="Disordered" evidence="1">
    <location>
        <begin position="901"/>
        <end position="927"/>
    </location>
</feature>
<reference evidence="3" key="1">
    <citation type="journal article" date="2020" name="Fungal Divers.">
        <title>Resolving the Mortierellaceae phylogeny through synthesis of multi-gene phylogenetics and phylogenomics.</title>
        <authorList>
            <person name="Vandepol N."/>
            <person name="Liber J."/>
            <person name="Desiro A."/>
            <person name="Na H."/>
            <person name="Kennedy M."/>
            <person name="Barry K."/>
            <person name="Grigoriev I.V."/>
            <person name="Miller A.N."/>
            <person name="O'Donnell K."/>
            <person name="Stajich J.E."/>
            <person name="Bonito G."/>
        </authorList>
    </citation>
    <scope>NUCLEOTIDE SEQUENCE</scope>
    <source>
        <strain evidence="3">CK1249</strain>
    </source>
</reference>
<feature type="region of interest" description="Disordered" evidence="1">
    <location>
        <begin position="758"/>
        <end position="783"/>
    </location>
</feature>
<gene>
    <name evidence="3" type="ORF">BGZ70_007181</name>
</gene>
<feature type="transmembrane region" description="Helical" evidence="2">
    <location>
        <begin position="1026"/>
        <end position="1046"/>
    </location>
</feature>
<keyword evidence="2" id="KW-1133">Transmembrane helix</keyword>
<dbReference type="Pfam" id="PF10294">
    <property type="entry name" value="Methyltransf_16"/>
    <property type="match status" value="1"/>
</dbReference>
<evidence type="ECO:0000313" key="4">
    <source>
        <dbReference type="Proteomes" id="UP000738359"/>
    </source>
</evidence>
<organism evidence="3 4">
    <name type="scientific">Mortierella alpina</name>
    <name type="common">Oleaginous fungus</name>
    <name type="synonym">Mortierella renispora</name>
    <dbReference type="NCBI Taxonomy" id="64518"/>
    <lineage>
        <taxon>Eukaryota</taxon>
        <taxon>Fungi</taxon>
        <taxon>Fungi incertae sedis</taxon>
        <taxon>Mucoromycota</taxon>
        <taxon>Mortierellomycotina</taxon>
        <taxon>Mortierellomycetes</taxon>
        <taxon>Mortierellales</taxon>
        <taxon>Mortierellaceae</taxon>
        <taxon>Mortierella</taxon>
    </lineage>
</organism>
<feature type="compositionally biased region" description="Pro residues" evidence="1">
    <location>
        <begin position="902"/>
        <end position="911"/>
    </location>
</feature>
<evidence type="ECO:0000313" key="3">
    <source>
        <dbReference type="EMBL" id="KAF9963789.1"/>
    </source>
</evidence>
<keyword evidence="2" id="KW-0812">Transmembrane</keyword>
<dbReference type="Proteomes" id="UP000738359">
    <property type="component" value="Unassembled WGS sequence"/>
</dbReference>
<feature type="transmembrane region" description="Helical" evidence="2">
    <location>
        <begin position="947"/>
        <end position="973"/>
    </location>
</feature>
<evidence type="ECO:0000256" key="1">
    <source>
        <dbReference type="SAM" id="MobiDB-lite"/>
    </source>
</evidence>
<feature type="compositionally biased region" description="Basic and acidic residues" evidence="1">
    <location>
        <begin position="814"/>
        <end position="826"/>
    </location>
</feature>
<accession>A0A9P6J704</accession>
<feature type="transmembrane region" description="Helical" evidence="2">
    <location>
        <begin position="993"/>
        <end position="1019"/>
    </location>
</feature>
<dbReference type="InterPro" id="IPR029063">
    <property type="entry name" value="SAM-dependent_MTases_sf"/>
</dbReference>
<feature type="region of interest" description="Disordered" evidence="1">
    <location>
        <begin position="144"/>
        <end position="193"/>
    </location>
</feature>
<dbReference type="OrthoDB" id="407325at2759"/>
<comment type="caution">
    <text evidence="3">The sequence shown here is derived from an EMBL/GenBank/DDBJ whole genome shotgun (WGS) entry which is preliminary data.</text>
</comment>
<keyword evidence="2" id="KW-0472">Membrane</keyword>
<dbReference type="AlphaFoldDB" id="A0A9P6J704"/>
<feature type="compositionally biased region" description="Low complexity" evidence="1">
    <location>
        <begin position="704"/>
        <end position="717"/>
    </location>
</feature>
<proteinExistence type="predicted"/>
<keyword evidence="4" id="KW-1185">Reference proteome</keyword>
<dbReference type="Gene3D" id="3.40.50.150">
    <property type="entry name" value="Vaccinia Virus protein VP39"/>
    <property type="match status" value="1"/>
</dbReference>
<dbReference type="PANTHER" id="PTHR14614">
    <property type="entry name" value="HEPATOCELLULAR CARCINOMA-ASSOCIATED ANTIGEN"/>
    <property type="match status" value="1"/>
</dbReference>
<sequence length="1055" mass="116015">MSCVFMPLYYKYVQRDVRQKDSCRQWEDESLLPVHDAQPRKRKSSVLASKRFSFALKIMTLVLLILVVVGFYYLWGRDNHCTDPKLWIVKAWFIALLVVTVLVTSIMIAAMVRAAKDKKLLRASSTKSSAIELDQGSKYAVDTPIGRPPAYPESPAAFMSEGKDAPEASKEKSAYQTAQAEQVEQVEQQQRQQMHGSHSSRVLLCLLLCSELLMHELQELDSRFLFHCDHVPFSSAMLPSSAAPRPVPLAPKGPSRTLFRLLPTNLLNSQICLNTWLFVSLEVVGEFGRYQNGADPQHTFRLKDGQQVLPLECRLIGEDGMDDSSFALEKREVQSANWHDTESLSGLGIGPSGRGGFEIRIVRRNGLHARQGGPPRKEKCVCIWIGAETDRRIVPVVLGPITLSLSPWQLVDHRECRVMRPFHIPALGGRIKRTVLLQEIWNNVPQGRVWDSAFGMVELFSRAVTNGINASAPPLFAGKRILDLSAGTGLLGLYVAGLAQIEIESQLPLPSTPIFASLSKSGPTRATPSTASWSSVAQSQYTPPPTKAASVSSSFIPTTTVLMTDLPDAIDLINRNIITNRDRIAPNVKLEAKQLRWGTSHLPSLGTERFDIVIASDVVYDRNSSKDLLDTLRGLCISDRTTIYLGCKRRRQYRDLEEEFLQQARIHFCAEESVDDLAPPPSMSAPNLPPVLSPVATTAAETQAPPSSASSSPSSSAQMDQKDETPKTTPTLMRSLLFPDFLEKALKVIDYLSEASTDQESIGTSPEHEHASGGTPASTLRRRGAIGGRPLFKTLVPTHLMHPTQPPKFTVGDGEAKIEQQEERDLSLQQSFAAEQPVDVVSLPSSPPPSSKESVLIMDVPVSAPVDALETSTSSPIQPKGPLLLPLPPVDPISIFLLSSPRAPPSPPSPPAATSQDTSLPEPSEPSRVESLFYNTRRMSPGYNLAGLHWVLFIAAQGCLILLLLILFLGVLILTEYVLDREDEDLARLKYHYWARVLGIATATVLSALHGSFISGYVLLDGVSDWIAKATVAAICGYWVSMTWVMNRMTGPLPY</sequence>
<dbReference type="EMBL" id="JAAAHY010000436">
    <property type="protein sequence ID" value="KAF9963789.1"/>
    <property type="molecule type" value="Genomic_DNA"/>
</dbReference>
<dbReference type="SUPFAM" id="SSF53335">
    <property type="entry name" value="S-adenosyl-L-methionine-dependent methyltransferases"/>
    <property type="match status" value="1"/>
</dbReference>
<feature type="transmembrane region" description="Helical" evidence="2">
    <location>
        <begin position="52"/>
        <end position="75"/>
    </location>
</feature>
<name>A0A9P6J704_MORAP</name>
<feature type="compositionally biased region" description="Basic and acidic residues" evidence="1">
    <location>
        <begin position="161"/>
        <end position="173"/>
    </location>
</feature>
<protein>
    <submittedName>
        <fullName evidence="3">Uncharacterized protein</fullName>
    </submittedName>
</protein>
<feature type="region of interest" description="Disordered" evidence="1">
    <location>
        <begin position="799"/>
        <end position="827"/>
    </location>
</feature>
<feature type="compositionally biased region" description="Low complexity" evidence="1">
    <location>
        <begin position="176"/>
        <end position="193"/>
    </location>
</feature>
<feature type="region of interest" description="Disordered" evidence="1">
    <location>
        <begin position="697"/>
        <end position="732"/>
    </location>
</feature>
<dbReference type="InterPro" id="IPR019410">
    <property type="entry name" value="Methyltransf_16"/>
</dbReference>
<dbReference type="PANTHER" id="PTHR14614:SF109">
    <property type="entry name" value="RIBOSOMAL LYSINE N-METHYLTRANSFERASE 5"/>
    <property type="match status" value="1"/>
</dbReference>
<feature type="transmembrane region" description="Helical" evidence="2">
    <location>
        <begin position="87"/>
        <end position="112"/>
    </location>
</feature>